<feature type="signal peptide" evidence="1">
    <location>
        <begin position="1"/>
        <end position="23"/>
    </location>
</feature>
<keyword evidence="1" id="KW-0732">Signal</keyword>
<dbReference type="EMBL" id="CP071880">
    <property type="protein sequence ID" value="QTE50971.1"/>
    <property type="molecule type" value="Genomic_DNA"/>
</dbReference>
<dbReference type="Proteomes" id="UP000663940">
    <property type="component" value="Chromosome"/>
</dbReference>
<reference evidence="2 3" key="1">
    <citation type="submission" date="2021-03" db="EMBL/GenBank/DDBJ databases">
        <title>Mucilaginibacter strains isolated from gold and copper mining confer multi heavy-metal resistance.</title>
        <authorList>
            <person name="Li Y."/>
        </authorList>
    </citation>
    <scope>NUCLEOTIDE SEQUENCE [LARGE SCALE GENOMIC DNA]</scope>
    <source>
        <strain evidence="2 3">P2-4</strain>
    </source>
</reference>
<evidence type="ECO:0000313" key="2">
    <source>
        <dbReference type="EMBL" id="QTE50971.1"/>
    </source>
</evidence>
<accession>A0ABX7UHN5</accession>
<gene>
    <name evidence="2" type="ORF">J3L21_03045</name>
</gene>
<protein>
    <submittedName>
        <fullName evidence="2">YXWGXW repeat-containing protein</fullName>
    </submittedName>
</protein>
<dbReference type="RefSeq" id="WP_208057735.1">
    <property type="nucleotide sequence ID" value="NZ_CP071879.1"/>
</dbReference>
<feature type="chain" id="PRO_5046916853" evidence="1">
    <location>
        <begin position="24"/>
        <end position="99"/>
    </location>
</feature>
<keyword evidence="3" id="KW-1185">Reference proteome</keyword>
<evidence type="ECO:0000313" key="3">
    <source>
        <dbReference type="Proteomes" id="UP000663940"/>
    </source>
</evidence>
<name>A0ABX7UHN5_9SPHI</name>
<organism evidence="2 3">
    <name type="scientific">Mucilaginibacter rubeus</name>
    <dbReference type="NCBI Taxonomy" id="2027860"/>
    <lineage>
        <taxon>Bacteria</taxon>
        <taxon>Pseudomonadati</taxon>
        <taxon>Bacteroidota</taxon>
        <taxon>Sphingobacteriia</taxon>
        <taxon>Sphingobacteriales</taxon>
        <taxon>Sphingobacteriaceae</taxon>
        <taxon>Mucilaginibacter</taxon>
    </lineage>
</organism>
<dbReference type="Pfam" id="PF12779">
    <property type="entry name" value="WXXGXW"/>
    <property type="match status" value="2"/>
</dbReference>
<dbReference type="InterPro" id="IPR024447">
    <property type="entry name" value="YXWGXW_rpt"/>
</dbReference>
<evidence type="ECO:0000256" key="1">
    <source>
        <dbReference type="SAM" id="SignalP"/>
    </source>
</evidence>
<proteinExistence type="predicted"/>
<sequence>MNKITKVLLLAGLLSAGAFTTNAQIVVRVRPARPVAVIRRPPPPSPRHVWVEEDWVLSSGRYVWHGGYWAAPPRPRAFYVPGHWRNTPRGSVWVPGHWR</sequence>